<dbReference type="CDD" id="cd07984">
    <property type="entry name" value="LPLAT_LABLAT-like"/>
    <property type="match status" value="1"/>
</dbReference>
<evidence type="ECO:0000256" key="3">
    <source>
        <dbReference type="ARBA" id="ARBA00022519"/>
    </source>
</evidence>
<keyword evidence="4" id="KW-0808">Transferase</keyword>
<evidence type="ECO:0000256" key="4">
    <source>
        <dbReference type="ARBA" id="ARBA00022679"/>
    </source>
</evidence>
<evidence type="ECO:0000313" key="8">
    <source>
        <dbReference type="Proteomes" id="UP000614714"/>
    </source>
</evidence>
<evidence type="ECO:0000313" key="7">
    <source>
        <dbReference type="EMBL" id="MBJ6752043.1"/>
    </source>
</evidence>
<dbReference type="GO" id="GO:0016746">
    <property type="term" value="F:acyltransferase activity"/>
    <property type="evidence" value="ECO:0007669"/>
    <property type="project" value="UniProtKB-KW"/>
</dbReference>
<keyword evidence="2" id="KW-1003">Cell membrane</keyword>
<keyword evidence="5" id="KW-0472">Membrane</keyword>
<comment type="caution">
    <text evidence="7">The sequence shown here is derived from an EMBL/GenBank/DDBJ whole genome shotgun (WGS) entry which is preliminary data.</text>
</comment>
<proteinExistence type="predicted"/>
<dbReference type="PIRSF" id="PIRSF026649">
    <property type="entry name" value="MsbB"/>
    <property type="match status" value="1"/>
</dbReference>
<dbReference type="Proteomes" id="UP000614714">
    <property type="component" value="Unassembled WGS sequence"/>
</dbReference>
<name>A0ABS0YIF3_9BACT</name>
<evidence type="ECO:0000256" key="2">
    <source>
        <dbReference type="ARBA" id="ARBA00022475"/>
    </source>
</evidence>
<keyword evidence="6 7" id="KW-0012">Acyltransferase</keyword>
<protein>
    <submittedName>
        <fullName evidence="7">Lysophospholipid acyltransferase family protein</fullName>
    </submittedName>
</protein>
<organism evidence="7 8">
    <name type="scientific">Geomonas anaerohicana</name>
    <dbReference type="NCBI Taxonomy" id="2798583"/>
    <lineage>
        <taxon>Bacteria</taxon>
        <taxon>Pseudomonadati</taxon>
        <taxon>Thermodesulfobacteriota</taxon>
        <taxon>Desulfuromonadia</taxon>
        <taxon>Geobacterales</taxon>
        <taxon>Geobacteraceae</taxon>
        <taxon>Geomonas</taxon>
    </lineage>
</organism>
<reference evidence="7 8" key="1">
    <citation type="submission" date="2020-12" db="EMBL/GenBank/DDBJ databases">
        <title>Geomonas sp. Red421, isolated from paddy soil.</title>
        <authorList>
            <person name="Xu Z."/>
            <person name="Zhang Z."/>
            <person name="Masuda Y."/>
            <person name="Itoh H."/>
            <person name="Senoo K."/>
        </authorList>
    </citation>
    <scope>NUCLEOTIDE SEQUENCE [LARGE SCALE GENOMIC DNA]</scope>
    <source>
        <strain evidence="7 8">Red421</strain>
    </source>
</reference>
<dbReference type="PANTHER" id="PTHR30606">
    <property type="entry name" value="LIPID A BIOSYNTHESIS LAUROYL ACYLTRANSFERASE"/>
    <property type="match status" value="1"/>
</dbReference>
<dbReference type="Pfam" id="PF03279">
    <property type="entry name" value="Lip_A_acyltrans"/>
    <property type="match status" value="1"/>
</dbReference>
<evidence type="ECO:0000256" key="1">
    <source>
        <dbReference type="ARBA" id="ARBA00004533"/>
    </source>
</evidence>
<accession>A0ABS0YIF3</accession>
<dbReference type="RefSeq" id="WP_199390480.1">
    <property type="nucleotide sequence ID" value="NZ_JAEMHL010000011.1"/>
</dbReference>
<keyword evidence="3" id="KW-0997">Cell inner membrane</keyword>
<dbReference type="InterPro" id="IPR004960">
    <property type="entry name" value="LipA_acyltrans"/>
</dbReference>
<dbReference type="EMBL" id="JAEMHL010000011">
    <property type="protein sequence ID" value="MBJ6752043.1"/>
    <property type="molecule type" value="Genomic_DNA"/>
</dbReference>
<gene>
    <name evidence="7" type="ORF">JFN91_17650</name>
</gene>
<evidence type="ECO:0000256" key="5">
    <source>
        <dbReference type="ARBA" id="ARBA00023136"/>
    </source>
</evidence>
<dbReference type="PANTHER" id="PTHR30606:SF9">
    <property type="entry name" value="LIPID A BIOSYNTHESIS LAUROYLTRANSFERASE"/>
    <property type="match status" value="1"/>
</dbReference>
<comment type="subcellular location">
    <subcellularLocation>
        <location evidence="1">Cell inner membrane</location>
    </subcellularLocation>
</comment>
<keyword evidence="8" id="KW-1185">Reference proteome</keyword>
<sequence>MQRLFWMVEAAVFYCLTLVVAVTPVVLLERCVIPLGFVLSRLVPGRRTVVDDNLKNALPFLEQHPLWSACHHDGRLLAQASFEHLIQSLTEICKLYHGRGDGLIDGIEVRGYQHYEAARAKGKGVICFSGHCGNWELMALAFSRLFGNGAVVARRQNNPFLNRMVERMRMSYRSRIIYKKGAIRGILNALRSGELVGILADQAANPEDGVLIEVMGRTAWASKSPVLIARKSRAPLLPVFIHREGGHHVITFHPEHIFSGDESDAGTQRETQALSRYVENFVAAHPAQWYWVHRRWKRAGAPA</sequence>
<evidence type="ECO:0000256" key="6">
    <source>
        <dbReference type="ARBA" id="ARBA00023315"/>
    </source>
</evidence>